<keyword evidence="4" id="KW-0812">Transmembrane</keyword>
<evidence type="ECO:0000256" key="5">
    <source>
        <dbReference type="ARBA" id="ARBA00022985"/>
    </source>
</evidence>
<feature type="domain" description="Glycosyltransferase 2-like" evidence="8">
    <location>
        <begin position="16"/>
        <end position="177"/>
    </location>
</feature>
<dbReference type="PANTHER" id="PTHR48090:SF3">
    <property type="entry name" value="UNDECAPRENYL-PHOSPHATE 4-DEOXY-4-FORMAMIDO-L-ARABINOSE TRANSFERASE"/>
    <property type="match status" value="1"/>
</dbReference>
<dbReference type="InterPro" id="IPR029044">
    <property type="entry name" value="Nucleotide-diphossugar_trans"/>
</dbReference>
<evidence type="ECO:0000256" key="4">
    <source>
        <dbReference type="ARBA" id="ARBA00022692"/>
    </source>
</evidence>
<dbReference type="FunFam" id="3.90.550.10:FF:000170">
    <property type="entry name" value="Dolichol-phosphate mannosyltransferase"/>
    <property type="match status" value="1"/>
</dbReference>
<keyword evidence="6" id="KW-1133">Transmembrane helix</keyword>
<dbReference type="GO" id="GO:0099621">
    <property type="term" value="F:undecaprenyl-phosphate 4-deoxy-4-formamido-L-arabinose transferase activity"/>
    <property type="evidence" value="ECO:0007669"/>
    <property type="project" value="TreeGrafter"/>
</dbReference>
<dbReference type="Proteomes" id="UP000346198">
    <property type="component" value="Unassembled WGS sequence"/>
</dbReference>
<dbReference type="Gene3D" id="3.90.550.10">
    <property type="entry name" value="Spore Coat Polysaccharide Biosynthesis Protein SpsA, Chain A"/>
    <property type="match status" value="1"/>
</dbReference>
<reference evidence="9 10" key="1">
    <citation type="submission" date="2019-04" db="EMBL/GenBank/DDBJ databases">
        <authorList>
            <person name="Van Vliet M D."/>
        </authorList>
    </citation>
    <scope>NUCLEOTIDE SEQUENCE [LARGE SCALE GENOMIC DNA]</scope>
    <source>
        <strain evidence="9 10">F21</strain>
    </source>
</reference>
<accession>A0A6C2UL66</accession>
<evidence type="ECO:0000256" key="7">
    <source>
        <dbReference type="ARBA" id="ARBA00023136"/>
    </source>
</evidence>
<keyword evidence="1" id="KW-1003">Cell membrane</keyword>
<dbReference type="InterPro" id="IPR001173">
    <property type="entry name" value="Glyco_trans_2-like"/>
</dbReference>
<evidence type="ECO:0000256" key="3">
    <source>
        <dbReference type="ARBA" id="ARBA00022679"/>
    </source>
</evidence>
<name>A0A6C2UL66_9BACT</name>
<keyword evidence="7" id="KW-0472">Membrane</keyword>
<keyword evidence="3" id="KW-0808">Transferase</keyword>
<dbReference type="PANTHER" id="PTHR48090">
    <property type="entry name" value="UNDECAPRENYL-PHOSPHATE 4-DEOXY-4-FORMAMIDO-L-ARABINOSE TRANSFERASE-RELATED"/>
    <property type="match status" value="1"/>
</dbReference>
<keyword evidence="2" id="KW-0328">Glycosyltransferase</keyword>
<proteinExistence type="predicted"/>
<organism evidence="9 10">
    <name type="scientific">Pontiella sulfatireligans</name>
    <dbReference type="NCBI Taxonomy" id="2750658"/>
    <lineage>
        <taxon>Bacteria</taxon>
        <taxon>Pseudomonadati</taxon>
        <taxon>Kiritimatiellota</taxon>
        <taxon>Kiritimatiellia</taxon>
        <taxon>Kiritimatiellales</taxon>
        <taxon>Pontiellaceae</taxon>
        <taxon>Pontiella</taxon>
    </lineage>
</organism>
<dbReference type="GO" id="GO:0009103">
    <property type="term" value="P:lipopolysaccharide biosynthetic process"/>
    <property type="evidence" value="ECO:0007669"/>
    <property type="project" value="UniProtKB-KW"/>
</dbReference>
<dbReference type="AlphaFoldDB" id="A0A6C2UL66"/>
<evidence type="ECO:0000313" key="9">
    <source>
        <dbReference type="EMBL" id="VGO20985.1"/>
    </source>
</evidence>
<dbReference type="CDD" id="cd04179">
    <property type="entry name" value="DPM_DPG-synthase_like"/>
    <property type="match status" value="1"/>
</dbReference>
<evidence type="ECO:0000256" key="6">
    <source>
        <dbReference type="ARBA" id="ARBA00022989"/>
    </source>
</evidence>
<dbReference type="SUPFAM" id="SSF53448">
    <property type="entry name" value="Nucleotide-diphospho-sugar transferases"/>
    <property type="match status" value="1"/>
</dbReference>
<sequence>MKSTRVMRDSSCPTLSVVVPVHNEAKNLASLIEHISKSLERVDHEIIYVNDGSTDSSRKELERLASKFATLRVFHHRTSCGQSRAVVTGVRQARAELIATLDGDGQNDPADLPRLLEAFQVAADPALAMIIGNRASRRDTAWRRFSSRFAAMVRAKMLRDHTPDSGCGIKMFRREVFLELPNFNHMHRYLPVLFRNNGYSVQSMEVNHLDRWHGRSNYGTVDRLLNGLSDVLGVMWLTRRTNVPEIEGEVSERATAKEDR</sequence>
<keyword evidence="5" id="KW-0448">Lipopolysaccharide biosynthesis</keyword>
<dbReference type="RefSeq" id="WP_222846333.1">
    <property type="nucleotide sequence ID" value="NZ_CAAHFH010000002.1"/>
</dbReference>
<dbReference type="GO" id="GO:0005886">
    <property type="term" value="C:plasma membrane"/>
    <property type="evidence" value="ECO:0007669"/>
    <property type="project" value="TreeGrafter"/>
</dbReference>
<protein>
    <submittedName>
        <fullName evidence="9">Dodecaprenyl-phosphate galacturonate synthase</fullName>
    </submittedName>
</protein>
<gene>
    <name evidence="9" type="primary">rgtE</name>
    <name evidence="9" type="ORF">SCARR_03054</name>
</gene>
<keyword evidence="10" id="KW-1185">Reference proteome</keyword>
<dbReference type="EMBL" id="CAAHFH010000002">
    <property type="protein sequence ID" value="VGO20985.1"/>
    <property type="molecule type" value="Genomic_DNA"/>
</dbReference>
<dbReference type="Pfam" id="PF00535">
    <property type="entry name" value="Glycos_transf_2"/>
    <property type="match status" value="1"/>
</dbReference>
<evidence type="ECO:0000259" key="8">
    <source>
        <dbReference type="Pfam" id="PF00535"/>
    </source>
</evidence>
<evidence type="ECO:0000313" key="10">
    <source>
        <dbReference type="Proteomes" id="UP000346198"/>
    </source>
</evidence>
<evidence type="ECO:0000256" key="1">
    <source>
        <dbReference type="ARBA" id="ARBA00022475"/>
    </source>
</evidence>
<evidence type="ECO:0000256" key="2">
    <source>
        <dbReference type="ARBA" id="ARBA00022676"/>
    </source>
</evidence>
<dbReference type="InterPro" id="IPR050256">
    <property type="entry name" value="Glycosyltransferase_2"/>
</dbReference>